<dbReference type="SMART" id="SM00609">
    <property type="entry name" value="VIT"/>
    <property type="match status" value="1"/>
</dbReference>
<dbReference type="PANTHER" id="PTHR45737:SF6">
    <property type="entry name" value="VON WILLEBRAND FACTOR A DOMAIN-CONTAINING PROTEIN 5A"/>
    <property type="match status" value="1"/>
</dbReference>
<dbReference type="InterPro" id="IPR002035">
    <property type="entry name" value="VWF_A"/>
</dbReference>
<feature type="compositionally biased region" description="Low complexity" evidence="1">
    <location>
        <begin position="862"/>
        <end position="873"/>
    </location>
</feature>
<feature type="domain" description="VIT" evidence="3">
    <location>
        <begin position="98"/>
        <end position="229"/>
    </location>
</feature>
<evidence type="ECO:0000259" key="3">
    <source>
        <dbReference type="PROSITE" id="PS51468"/>
    </source>
</evidence>
<dbReference type="Gene3D" id="3.40.50.410">
    <property type="entry name" value="von Willebrand factor, type A domain"/>
    <property type="match status" value="1"/>
</dbReference>
<gene>
    <name evidence="4" type="ORF">B0T21DRAFT_436091</name>
</gene>
<dbReference type="PROSITE" id="PS51468">
    <property type="entry name" value="VIT"/>
    <property type="match status" value="1"/>
</dbReference>
<keyword evidence="5" id="KW-1185">Reference proteome</keyword>
<dbReference type="Proteomes" id="UP001172159">
    <property type="component" value="Unassembled WGS sequence"/>
</dbReference>
<comment type="caution">
    <text evidence="4">The sequence shown here is derived from an EMBL/GenBank/DDBJ whole genome shotgun (WGS) entry which is preliminary data.</text>
</comment>
<reference evidence="4" key="1">
    <citation type="submission" date="2023-06" db="EMBL/GenBank/DDBJ databases">
        <title>Genome-scale phylogeny and comparative genomics of the fungal order Sordariales.</title>
        <authorList>
            <consortium name="Lawrence Berkeley National Laboratory"/>
            <person name="Hensen N."/>
            <person name="Bonometti L."/>
            <person name="Westerberg I."/>
            <person name="Brannstrom I.O."/>
            <person name="Guillou S."/>
            <person name="Cros-Aarteil S."/>
            <person name="Calhoun S."/>
            <person name="Haridas S."/>
            <person name="Kuo A."/>
            <person name="Mondo S."/>
            <person name="Pangilinan J."/>
            <person name="Riley R."/>
            <person name="Labutti K."/>
            <person name="Andreopoulos B."/>
            <person name="Lipzen A."/>
            <person name="Chen C."/>
            <person name="Yanf M."/>
            <person name="Daum C."/>
            <person name="Ng V."/>
            <person name="Clum A."/>
            <person name="Steindorff A."/>
            <person name="Ohm R."/>
            <person name="Martin F."/>
            <person name="Silar P."/>
            <person name="Natvig D."/>
            <person name="Lalanne C."/>
            <person name="Gautier V."/>
            <person name="Ament-Velasquez S.L."/>
            <person name="Kruys A."/>
            <person name="Hutchinson M.I."/>
            <person name="Powell A.J."/>
            <person name="Barry K."/>
            <person name="Miller A.N."/>
            <person name="Grigoriev I.V."/>
            <person name="Debuchy R."/>
            <person name="Gladieux P."/>
            <person name="Thoren M.H."/>
            <person name="Johannesson H."/>
        </authorList>
    </citation>
    <scope>NUCLEOTIDE SEQUENCE</scope>
    <source>
        <strain evidence="4">CBS 540.89</strain>
    </source>
</reference>
<organism evidence="4 5">
    <name type="scientific">Apiosordaria backusii</name>
    <dbReference type="NCBI Taxonomy" id="314023"/>
    <lineage>
        <taxon>Eukaryota</taxon>
        <taxon>Fungi</taxon>
        <taxon>Dikarya</taxon>
        <taxon>Ascomycota</taxon>
        <taxon>Pezizomycotina</taxon>
        <taxon>Sordariomycetes</taxon>
        <taxon>Sordariomycetidae</taxon>
        <taxon>Sordariales</taxon>
        <taxon>Lasiosphaeriaceae</taxon>
        <taxon>Apiosordaria</taxon>
    </lineage>
</organism>
<proteinExistence type="predicted"/>
<dbReference type="EMBL" id="JAUKTV010000004">
    <property type="protein sequence ID" value="KAK0739340.1"/>
    <property type="molecule type" value="Genomic_DNA"/>
</dbReference>
<evidence type="ECO:0000313" key="4">
    <source>
        <dbReference type="EMBL" id="KAK0739340.1"/>
    </source>
</evidence>
<feature type="region of interest" description="Disordered" evidence="1">
    <location>
        <begin position="900"/>
        <end position="952"/>
    </location>
</feature>
<feature type="region of interest" description="Disordered" evidence="1">
    <location>
        <begin position="807"/>
        <end position="826"/>
    </location>
</feature>
<dbReference type="PANTHER" id="PTHR45737">
    <property type="entry name" value="VON WILLEBRAND FACTOR A DOMAIN-CONTAINING PROTEIN 5A"/>
    <property type="match status" value="1"/>
</dbReference>
<dbReference type="InterPro" id="IPR036465">
    <property type="entry name" value="vWFA_dom_sf"/>
</dbReference>
<evidence type="ECO:0000313" key="5">
    <source>
        <dbReference type="Proteomes" id="UP001172159"/>
    </source>
</evidence>
<sequence>MTLVILNIETFKPLSLSYQNGPIIYANRFAGSISRYDPREPLPAEFQEDAFHVSHEYRGPEVNLALQANSYLPHLAPLTSTRQAHPTPHPPSLHPKLPTFTVQEPHLGRNVLPPISISIEASVIQDTVSVTATQLFWNDSDSVIKEAAYTFPLSSGCTVTDFTCRIGHNKILRGDIKAKEDAREAFQQHINNHATGAALLEQHTEEIFTTSLGNLPAKTKIRVTITYITLLKHHFADSKETTTLTIPTCIASRYGDKPQDYNDAAPTSVPEGLTLQIEVIEADKITLITSPTHKIAVQNQLGTRNATSFADLAGQDTGSSVETALVKLESGSTFLDRDFVLDIVTSRPNDDTEAPHAWIERHPTLPNQQALMLTVPSGFTTRTSDPSDKTEILLLADLSGSMVDKISSLKAAMQFFLKGIPQGRKFNIWCFGSNYKSWQFSSVEYCETSYHSAASWVEANFEANMGGTELLPAVKAIVTARDKRLPTDIIILTDGETWRLDETLEYIRKQRDLTEGRVRFFALGIGKAVSHALVEGIAKAGGGYAEVVREASEGGWEDRVVSMAEAALMTDHLGPMHLEVTITGSGGSSRVSSIHNAEQSPADISTISPFNRNRIYFLFDSFKPSESITNITLTASSDRGTKSLGIPVTVLEKTNTTIHRLAARSMLDDLERGQSHIHLGPSRPYPGSLDERNRVRKEAERIACKWSLVSKWTSFFLKEEPYHADPGDTWCAEDVVEVTDEPGDNLLESRGPVAHVAMIEDMNVPTGVASDSVLIGQLVQTSETRNRLPGLAAFQQQHTMVRGVATPPRLALGGNRPSRSDYDDSVSHFYPPRDEFDSPFYTKTVDHTMTYHPSPATHHSRLSSSDSGASLPSFELQGQAPEEALHHSLGLKRQISAKRPIIVRPLGPSGQRPSRKPLGSSEQHPSKKLKSAISQDQTGSTDDKGKSIPPGEVVSLDDLIIHESFCARGPVWDDLDHGPTEDSSTLVFTSNQYASGYLPTTTGSASHREEGSSNWPQWTGEAFSTIATREHEEEITPGYSVDPPEPNLYSAHSYSPAVVTEPEAVLINKSSDGQGKQQDFCFLGQARNEITSTDHNEKDKPWTENRIIPELLRFQSSKGYFSRGYSLEKDQTDPIPSTTNYSEEDEDSKHLTLLCDFLGKEITGRLRILRDKDSKDHLFGEASLRERNLFTVAVCVLLERDFASKRSLWILMRRKAEGYLRECLSDVDKAFEEVRIALDGVKIEGYKPLTEPQLETFAVAEENDAQVSGSKSGDSAVKGIAKPKARVRIWSLIDVVTGETQGNSGGVEQV</sequence>
<evidence type="ECO:0000259" key="2">
    <source>
        <dbReference type="PROSITE" id="PS50234"/>
    </source>
</evidence>
<dbReference type="Pfam" id="PF08487">
    <property type="entry name" value="VIT"/>
    <property type="match status" value="1"/>
</dbReference>
<feature type="domain" description="VWFA" evidence="2">
    <location>
        <begin position="391"/>
        <end position="573"/>
    </location>
</feature>
<feature type="region of interest" description="Disordered" evidence="1">
    <location>
        <begin position="851"/>
        <end position="873"/>
    </location>
</feature>
<dbReference type="Pfam" id="PF13768">
    <property type="entry name" value="VWA_3"/>
    <property type="match status" value="1"/>
</dbReference>
<dbReference type="SMART" id="SM00327">
    <property type="entry name" value="VWA"/>
    <property type="match status" value="1"/>
</dbReference>
<accession>A0AA40EGP1</accession>
<protein>
    <submittedName>
        <fullName evidence="4">von Willebrand factor type A domain-containing protein</fullName>
    </submittedName>
</protein>
<dbReference type="SUPFAM" id="SSF53300">
    <property type="entry name" value="vWA-like"/>
    <property type="match status" value="1"/>
</dbReference>
<dbReference type="InterPro" id="IPR013694">
    <property type="entry name" value="VIT"/>
</dbReference>
<dbReference type="PROSITE" id="PS50234">
    <property type="entry name" value="VWFA"/>
    <property type="match status" value="1"/>
</dbReference>
<name>A0AA40EGP1_9PEZI</name>
<evidence type="ECO:0000256" key="1">
    <source>
        <dbReference type="SAM" id="MobiDB-lite"/>
    </source>
</evidence>